<evidence type="ECO:0000313" key="3">
    <source>
        <dbReference type="EMBL" id="GFO89125.1"/>
    </source>
</evidence>
<feature type="transmembrane region" description="Helical" evidence="1">
    <location>
        <begin position="110"/>
        <end position="133"/>
    </location>
</feature>
<evidence type="ECO:0000313" key="4">
    <source>
        <dbReference type="Proteomes" id="UP000620147"/>
    </source>
</evidence>
<dbReference type="PANTHER" id="PTHR35342:SF5">
    <property type="entry name" value="TRICARBOXYLIC TRANSPORT PROTEIN"/>
    <property type="match status" value="1"/>
</dbReference>
<evidence type="ECO:0000256" key="1">
    <source>
        <dbReference type="SAM" id="Phobius"/>
    </source>
</evidence>
<feature type="transmembrane region" description="Helical" evidence="1">
    <location>
        <begin position="198"/>
        <end position="218"/>
    </location>
</feature>
<keyword evidence="1" id="KW-1133">Transmembrane helix</keyword>
<keyword evidence="1" id="KW-0812">Transmembrane</keyword>
<feature type="transmembrane region" description="Helical" evidence="1">
    <location>
        <begin position="355"/>
        <end position="377"/>
    </location>
</feature>
<organism evidence="3 4">
    <name type="scientific">Butyricicoccus faecihominis</name>
    <dbReference type="NCBI Taxonomy" id="1712515"/>
    <lineage>
        <taxon>Bacteria</taxon>
        <taxon>Bacillati</taxon>
        <taxon>Bacillota</taxon>
        <taxon>Clostridia</taxon>
        <taxon>Eubacteriales</taxon>
        <taxon>Butyricicoccaceae</taxon>
        <taxon>Butyricicoccus</taxon>
    </lineage>
</organism>
<feature type="transmembrane region" description="Helical" evidence="1">
    <location>
        <begin position="414"/>
        <end position="442"/>
    </location>
</feature>
<feature type="domain" description="DUF112" evidence="2">
    <location>
        <begin position="19"/>
        <end position="439"/>
    </location>
</feature>
<feature type="transmembrane region" description="Helical" evidence="1">
    <location>
        <begin position="59"/>
        <end position="80"/>
    </location>
</feature>
<comment type="caution">
    <text evidence="3">The sequence shown here is derived from an EMBL/GenBank/DDBJ whole genome shotgun (WGS) entry which is preliminary data.</text>
</comment>
<keyword evidence="1" id="KW-0472">Membrane</keyword>
<dbReference type="RefSeq" id="WP_188886847.1">
    <property type="nucleotide sequence ID" value="NZ_BLYJ01000035.1"/>
</dbReference>
<protein>
    <submittedName>
        <fullName evidence="3">C4-dicarboxylate ABC transporter permease</fullName>
    </submittedName>
</protein>
<evidence type="ECO:0000259" key="2">
    <source>
        <dbReference type="Pfam" id="PF01970"/>
    </source>
</evidence>
<reference evidence="3 4" key="1">
    <citation type="submission" date="2020-06" db="EMBL/GenBank/DDBJ databases">
        <title>Characterization of fructooligosaccharide metabolism and fructooligosaccharide-degrading enzymes in human commensal butyrate producers.</title>
        <authorList>
            <person name="Tanno H."/>
            <person name="Fujii T."/>
            <person name="Hirano K."/>
            <person name="Maeno S."/>
            <person name="Tonozuka T."/>
            <person name="Sakamoto M."/>
            <person name="Ohkuma M."/>
            <person name="Tochio T."/>
            <person name="Endo A."/>
        </authorList>
    </citation>
    <scope>NUCLEOTIDE SEQUENCE [LARGE SCALE GENOMIC DNA]</scope>
    <source>
        <strain evidence="3 4">JCM 31056</strain>
    </source>
</reference>
<feature type="transmembrane region" description="Helical" evidence="1">
    <location>
        <begin position="258"/>
        <end position="280"/>
    </location>
</feature>
<accession>A0ABQ1E2G6</accession>
<dbReference type="InterPro" id="IPR002823">
    <property type="entry name" value="DUF112_TM"/>
</dbReference>
<keyword evidence="4" id="KW-1185">Reference proteome</keyword>
<proteinExistence type="predicted"/>
<feature type="transmembrane region" description="Helical" evidence="1">
    <location>
        <begin position="20"/>
        <end position="47"/>
    </location>
</feature>
<dbReference type="EMBL" id="BLYJ01000035">
    <property type="protein sequence ID" value="GFO89125.1"/>
    <property type="molecule type" value="Genomic_DNA"/>
</dbReference>
<dbReference type="Pfam" id="PF01970">
    <property type="entry name" value="TctA"/>
    <property type="match status" value="1"/>
</dbReference>
<dbReference type="PANTHER" id="PTHR35342">
    <property type="entry name" value="TRICARBOXYLIC TRANSPORT PROTEIN"/>
    <property type="match status" value="1"/>
</dbReference>
<feature type="transmembrane region" description="Helical" evidence="1">
    <location>
        <begin position="389"/>
        <end position="407"/>
    </location>
</feature>
<feature type="transmembrane region" description="Helical" evidence="1">
    <location>
        <begin position="462"/>
        <end position="487"/>
    </location>
</feature>
<gene>
    <name evidence="3" type="ORF">BUFA31_22890</name>
</gene>
<feature type="transmembrane region" description="Helical" evidence="1">
    <location>
        <begin position="145"/>
        <end position="178"/>
    </location>
</feature>
<sequence>MLDNLMTGLALMASVESFIAIFIGLLAGIIIGAIPGLTADIAIILCLPITYSMEPIPAMLLLLGLYCGGTYGGSITAILINTPGTPSSAATVLDGYPLTQQGKPLKALTMALYASFFGGLFSALVLLFAAPSIAHFTQMFGPPEYFCIAVFGLSIIASISNGNIIKGLLGGLIGIFIALLGQDSVSGTLRFTFGVRRLGAGIPLIVTLVGLFAIAELLSRSDYNPRTDATRKQHLKLDHEKLSWAEIKRCLKTMTISSVIGTIVGAIPGTGGGIAAFISYDQAKKTSKYRDHFGHGEIEGVSATESANNATTGSTLIPLTTLGVPGDGCTAILLGAFMLQGMVPGPSMFKEHSDILYGIMIGLVIINILMLIIGRVFTPLYANITRIPYELMSAIIIVYCITGVYSSEASTFQVLLAVIIGAFSFMLRRLGFSVVPIILGVVLGDLVETNFRNSMVMSGNSLSIFVTRPFSLLFLALAVLSIGMFFYKAAKDRKKQKTE</sequence>
<name>A0ABQ1E2G6_9FIRM</name>
<dbReference type="Proteomes" id="UP000620147">
    <property type="component" value="Unassembled WGS sequence"/>
</dbReference>